<proteinExistence type="predicted"/>
<comment type="caution">
    <text evidence="1">The sequence shown here is derived from an EMBL/GenBank/DDBJ whole genome shotgun (WGS) entry which is preliminary data.</text>
</comment>
<keyword evidence="2" id="KW-1185">Reference proteome</keyword>
<dbReference type="Proteomes" id="UP001596043">
    <property type="component" value="Unassembled WGS sequence"/>
</dbReference>
<reference evidence="2" key="1">
    <citation type="journal article" date="2019" name="Int. J. Syst. Evol. Microbiol.">
        <title>The Global Catalogue of Microorganisms (GCM) 10K type strain sequencing project: providing services to taxonomists for standard genome sequencing and annotation.</title>
        <authorList>
            <consortium name="The Broad Institute Genomics Platform"/>
            <consortium name="The Broad Institute Genome Sequencing Center for Infectious Disease"/>
            <person name="Wu L."/>
            <person name="Ma J."/>
        </authorList>
    </citation>
    <scope>NUCLEOTIDE SEQUENCE [LARGE SCALE GENOMIC DNA]</scope>
    <source>
        <strain evidence="2">YJ-61-S</strain>
    </source>
</reference>
<protein>
    <submittedName>
        <fullName evidence="1">Uncharacterized protein</fullName>
    </submittedName>
</protein>
<name>A0ABV9HZV7_9FLAO</name>
<dbReference type="RefSeq" id="WP_379980437.1">
    <property type="nucleotide sequence ID" value="NZ_JBHSFV010000010.1"/>
</dbReference>
<gene>
    <name evidence="1" type="ORF">ACFO3O_15555</name>
</gene>
<accession>A0ABV9HZV7</accession>
<evidence type="ECO:0000313" key="1">
    <source>
        <dbReference type="EMBL" id="MFC4635325.1"/>
    </source>
</evidence>
<evidence type="ECO:0000313" key="2">
    <source>
        <dbReference type="Proteomes" id="UP001596043"/>
    </source>
</evidence>
<dbReference type="EMBL" id="JBHSFV010000010">
    <property type="protein sequence ID" value="MFC4635325.1"/>
    <property type="molecule type" value="Genomic_DNA"/>
</dbReference>
<organism evidence="1 2">
    <name type="scientific">Dokdonia ponticola</name>
    <dbReference type="NCBI Taxonomy" id="2041041"/>
    <lineage>
        <taxon>Bacteria</taxon>
        <taxon>Pseudomonadati</taxon>
        <taxon>Bacteroidota</taxon>
        <taxon>Flavobacteriia</taxon>
        <taxon>Flavobacteriales</taxon>
        <taxon>Flavobacteriaceae</taxon>
        <taxon>Dokdonia</taxon>
    </lineage>
</organism>
<sequence length="227" mass="26035">MKKLLIIVLGLSSILQVRINNKAKQVSLLNQKEELIDYELSDLTDQSDYYCKVKINNDEGTTTDYLMSSSNAMKKESIITLFDASLNDAMYEKYELYISLNRVHNSLNPKLEIGTYKIIPLISDIKDDNFSFRIGESVISEQTFEDAKNGNMLDGIEGSHVLVSDYPNVLKINKVIDLGVTEESLYYTMGKYRVKGEAQLKLFSVDNMEELIVMMDFDVEQEWYISK</sequence>